<sequence length="234" mass="24808">MAGAAVLTTGGCGTTFEAEEVHAARSFPFTGAELRISTSLGGLRVLPGTSGKVEVERWVRGKAAEDGEATWSLRDGTLRLSAHCTLVFGDCGARYHVRVPPSARLSIDAQDGVILNDLTQDADVSTHGRIQVSGSSGALRLKADDQSINGSGLKSADVVARTRTGMITLTFTAPPQKVDLRSRHGRVTTTLPRDDYKVTAKSVYGSEHSDLTSTDSPRDVVARSESGDVRVLAR</sequence>
<evidence type="ECO:0000313" key="3">
    <source>
        <dbReference type="Proteomes" id="UP000198953"/>
    </source>
</evidence>
<proteinExistence type="predicted"/>
<reference evidence="2 3" key="1">
    <citation type="submission" date="2016-10" db="EMBL/GenBank/DDBJ databases">
        <authorList>
            <person name="de Groot N.N."/>
        </authorList>
    </citation>
    <scope>NUCLEOTIDE SEQUENCE [LARGE SCALE GENOMIC DNA]</scope>
    <source>
        <strain evidence="2 3">DSM 43357</strain>
    </source>
</reference>
<keyword evidence="3" id="KW-1185">Reference proteome</keyword>
<evidence type="ECO:0000256" key="1">
    <source>
        <dbReference type="SAM" id="MobiDB-lite"/>
    </source>
</evidence>
<evidence type="ECO:0000313" key="2">
    <source>
        <dbReference type="EMBL" id="SEM81498.1"/>
    </source>
</evidence>
<name>A0A1H8BHN2_9ACTN</name>
<dbReference type="STRING" id="46177.SAMN05660976_06130"/>
<gene>
    <name evidence="2" type="ORF">SAMN05660976_06130</name>
</gene>
<feature type="compositionally biased region" description="Basic and acidic residues" evidence="1">
    <location>
        <begin position="216"/>
        <end position="228"/>
    </location>
</feature>
<dbReference type="Proteomes" id="UP000198953">
    <property type="component" value="Unassembled WGS sequence"/>
</dbReference>
<organism evidence="2 3">
    <name type="scientific">Nonomuraea pusilla</name>
    <dbReference type="NCBI Taxonomy" id="46177"/>
    <lineage>
        <taxon>Bacteria</taxon>
        <taxon>Bacillati</taxon>
        <taxon>Actinomycetota</taxon>
        <taxon>Actinomycetes</taxon>
        <taxon>Streptosporangiales</taxon>
        <taxon>Streptosporangiaceae</taxon>
        <taxon>Nonomuraea</taxon>
    </lineage>
</organism>
<feature type="region of interest" description="Disordered" evidence="1">
    <location>
        <begin position="206"/>
        <end position="234"/>
    </location>
</feature>
<dbReference type="EMBL" id="FOBF01000017">
    <property type="protein sequence ID" value="SEM81498.1"/>
    <property type="molecule type" value="Genomic_DNA"/>
</dbReference>
<dbReference type="AlphaFoldDB" id="A0A1H8BHN2"/>
<protein>
    <recommendedName>
        <fullName evidence="4">Adhesin</fullName>
    </recommendedName>
</protein>
<accession>A0A1H8BHN2</accession>
<evidence type="ECO:0008006" key="4">
    <source>
        <dbReference type="Google" id="ProtNLM"/>
    </source>
</evidence>